<dbReference type="EMBL" id="HACG01048236">
    <property type="protein sequence ID" value="CEK95101.1"/>
    <property type="molecule type" value="Transcribed_RNA"/>
</dbReference>
<evidence type="ECO:0000256" key="6">
    <source>
        <dbReference type="SAM" id="Phobius"/>
    </source>
</evidence>
<comment type="subcellular location">
    <subcellularLocation>
        <location evidence="1">Membrane</location>
        <topology evidence="1">Multi-pass membrane protein</topology>
    </subcellularLocation>
</comment>
<dbReference type="Gene3D" id="1.20.1250.20">
    <property type="entry name" value="MFS general substrate transporter like domains"/>
    <property type="match status" value="1"/>
</dbReference>
<dbReference type="PANTHER" id="PTHR11662:SF399">
    <property type="entry name" value="FI19708P1-RELATED"/>
    <property type="match status" value="1"/>
</dbReference>
<dbReference type="AlphaFoldDB" id="A0A0B7BRV4"/>
<sequence length="387" mass="43172">VWSATLLFTYLPVFFSKFLKFSIQETGLFVSLTSLFRMLGSFFWTAVGNKTAPIIGINKSRKLCICTGFGLAGIATLLVGIFDETYKWVVLALLIFVMINQAVGTSTIVALPLDMAPRYAGLLTGMFVSFGSFIAISGPVLISAITSQGTHEEWRVVWIIMGSLFIVGAVVFLVFGQASLQPWSKGKEAAAPHIVSPFVTMGRRFSTFLEAPPLQLRPVMPKANGFDDSQNLQTQTTNILIHLTSTTPEIFYSGHFQVRQPSIPQVIVESPEEVDESYSSDEDVDVKDETKSPQNEDHQTIPVRNRAFSEFGLEVTRRNISDEITVEDLDREQYPLFKQLNETRDNQISFENELSDQNLTLGSVNKAFDDTEGRIIVHSDHVQITRL</sequence>
<evidence type="ECO:0000256" key="4">
    <source>
        <dbReference type="ARBA" id="ARBA00023136"/>
    </source>
</evidence>
<evidence type="ECO:0000313" key="7">
    <source>
        <dbReference type="EMBL" id="CEK95101.1"/>
    </source>
</evidence>
<dbReference type="SUPFAM" id="SSF103473">
    <property type="entry name" value="MFS general substrate transporter"/>
    <property type="match status" value="1"/>
</dbReference>
<dbReference type="InterPro" id="IPR036259">
    <property type="entry name" value="MFS_trans_sf"/>
</dbReference>
<proteinExistence type="predicted"/>
<accession>A0A0B7BRV4</accession>
<feature type="transmembrane region" description="Helical" evidence="6">
    <location>
        <begin position="28"/>
        <end position="47"/>
    </location>
</feature>
<dbReference type="GO" id="GO:0022857">
    <property type="term" value="F:transmembrane transporter activity"/>
    <property type="evidence" value="ECO:0007669"/>
    <property type="project" value="InterPro"/>
</dbReference>
<name>A0A0B7BRV4_9EUPU</name>
<feature type="transmembrane region" description="Helical" evidence="6">
    <location>
        <begin position="120"/>
        <end position="144"/>
    </location>
</feature>
<gene>
    <name evidence="7" type="primary">ORF205427</name>
</gene>
<evidence type="ECO:0000256" key="5">
    <source>
        <dbReference type="SAM" id="MobiDB-lite"/>
    </source>
</evidence>
<evidence type="ECO:0000256" key="3">
    <source>
        <dbReference type="ARBA" id="ARBA00022989"/>
    </source>
</evidence>
<keyword evidence="2 6" id="KW-0812">Transmembrane</keyword>
<evidence type="ECO:0000256" key="2">
    <source>
        <dbReference type="ARBA" id="ARBA00022692"/>
    </source>
</evidence>
<organism evidence="7">
    <name type="scientific">Arion vulgaris</name>
    <dbReference type="NCBI Taxonomy" id="1028688"/>
    <lineage>
        <taxon>Eukaryota</taxon>
        <taxon>Metazoa</taxon>
        <taxon>Spiralia</taxon>
        <taxon>Lophotrochozoa</taxon>
        <taxon>Mollusca</taxon>
        <taxon>Gastropoda</taxon>
        <taxon>Heterobranchia</taxon>
        <taxon>Euthyneura</taxon>
        <taxon>Panpulmonata</taxon>
        <taxon>Eupulmonata</taxon>
        <taxon>Stylommatophora</taxon>
        <taxon>Helicina</taxon>
        <taxon>Arionoidea</taxon>
        <taxon>Arionidae</taxon>
        <taxon>Arion</taxon>
    </lineage>
</organism>
<dbReference type="GO" id="GO:0016020">
    <property type="term" value="C:membrane"/>
    <property type="evidence" value="ECO:0007669"/>
    <property type="project" value="UniProtKB-SubCell"/>
</dbReference>
<dbReference type="InterPro" id="IPR011701">
    <property type="entry name" value="MFS"/>
</dbReference>
<feature type="transmembrane region" description="Helical" evidence="6">
    <location>
        <begin position="88"/>
        <end position="113"/>
    </location>
</feature>
<dbReference type="InterPro" id="IPR050382">
    <property type="entry name" value="MFS_Na/Anion_cotransporter"/>
</dbReference>
<feature type="compositionally biased region" description="Acidic residues" evidence="5">
    <location>
        <begin position="270"/>
        <end position="286"/>
    </location>
</feature>
<dbReference type="GO" id="GO:0006820">
    <property type="term" value="P:monoatomic anion transport"/>
    <property type="evidence" value="ECO:0007669"/>
    <property type="project" value="TreeGrafter"/>
</dbReference>
<evidence type="ECO:0008006" key="8">
    <source>
        <dbReference type="Google" id="ProtNLM"/>
    </source>
</evidence>
<keyword evidence="4 6" id="KW-0472">Membrane</keyword>
<protein>
    <recommendedName>
        <fullName evidence="8">Major facilitator superfamily (MFS) profile domain-containing protein</fullName>
    </recommendedName>
</protein>
<reference evidence="7" key="1">
    <citation type="submission" date="2014-12" db="EMBL/GenBank/DDBJ databases">
        <title>Insight into the proteome of Arion vulgaris.</title>
        <authorList>
            <person name="Aradska J."/>
            <person name="Bulat T."/>
            <person name="Smidak R."/>
            <person name="Sarate P."/>
            <person name="Gangsoo J."/>
            <person name="Sialana F."/>
            <person name="Bilban M."/>
            <person name="Lubec G."/>
        </authorList>
    </citation>
    <scope>NUCLEOTIDE SEQUENCE</scope>
    <source>
        <tissue evidence="7">Skin</tissue>
    </source>
</reference>
<dbReference type="PANTHER" id="PTHR11662">
    <property type="entry name" value="SOLUTE CARRIER FAMILY 17"/>
    <property type="match status" value="1"/>
</dbReference>
<feature type="non-terminal residue" evidence="7">
    <location>
        <position position="1"/>
    </location>
</feature>
<keyword evidence="3 6" id="KW-1133">Transmembrane helix</keyword>
<feature type="transmembrane region" description="Helical" evidence="6">
    <location>
        <begin position="63"/>
        <end position="82"/>
    </location>
</feature>
<feature type="transmembrane region" description="Helical" evidence="6">
    <location>
        <begin position="156"/>
        <end position="175"/>
    </location>
</feature>
<feature type="region of interest" description="Disordered" evidence="5">
    <location>
        <begin position="270"/>
        <end position="298"/>
    </location>
</feature>
<dbReference type="Pfam" id="PF07690">
    <property type="entry name" value="MFS_1"/>
    <property type="match status" value="1"/>
</dbReference>
<evidence type="ECO:0000256" key="1">
    <source>
        <dbReference type="ARBA" id="ARBA00004141"/>
    </source>
</evidence>
<feature type="compositionally biased region" description="Basic and acidic residues" evidence="5">
    <location>
        <begin position="287"/>
        <end position="298"/>
    </location>
</feature>